<sequence>METSQNKKFALQFSNLNQSQKEIQQNQNLSVQESNFLHIKNNTPKILPTNLPNENVKQKQKQKQNQNQKEKQKEKEKEKQKNQTTNLALNRNSNLPFRRNCQLSRAASLDSVTSNNYFNRTGISLFGTERLRLGSFLIQLQQQNQNRTPILSQPLARPKWIPPNFYHSNISSNNNQVSQRNTTNQITRQQQKSIKSETTIDQQTKLFSTINLNKQRQKPITNNPKQNNFEDKKQMAFNQASQQKSEQAINTSLQNEKEKQLNENQKLLQNLNLTQKSKQKQKQKQKPTDKNPNKKNPKTQTKQKQKPNPKSKGRRLVRSRSIEQQFQSTSPILRKRRIERNEQLNKKENEKAPTKKNKINSSIVENGKDLFKLLTGQLWVISGGASQKVLTPFTNQFALKIGKILGAFEKELAIVKSQLKYLLSNSRRTLTEFVLEILVGVLSLAHLDNSPEICNQFWNTLQDIVQLNNNKQQQQQQELQQLNKQQIETNLVHVNNTNENTSEKLKMRLENIYKQIFTEKILMYWFEKRFIDRLDRFVTPKQKKLFFDQHLFYLGKSKFILSCLLLASELVRKDGVTQNYSVLVNMCYDDNPLNLYSNNRGKKVNLIKELISKYGVNNGNYWEIISKDYLNQIKFKPNNIFEFFPFKNIVKNPKIYNLSHTVNVEQPLKKQQFPNKLDETNLKISLDWLKK</sequence>
<organism evidence="2 3">
    <name type="scientific">Anaeramoeba flamelloides</name>
    <dbReference type="NCBI Taxonomy" id="1746091"/>
    <lineage>
        <taxon>Eukaryota</taxon>
        <taxon>Metamonada</taxon>
        <taxon>Anaeramoebidae</taxon>
        <taxon>Anaeramoeba</taxon>
    </lineage>
</organism>
<evidence type="ECO:0000313" key="2">
    <source>
        <dbReference type="EMBL" id="KAJ3443749.1"/>
    </source>
</evidence>
<feature type="region of interest" description="Disordered" evidence="1">
    <location>
        <begin position="172"/>
        <end position="229"/>
    </location>
</feature>
<feature type="region of interest" description="Disordered" evidence="1">
    <location>
        <begin position="42"/>
        <end position="96"/>
    </location>
</feature>
<protein>
    <submittedName>
        <fullName evidence="2">Anillin/rhotekin rtkn</fullName>
    </submittedName>
</protein>
<feature type="compositionally biased region" description="Polar residues" evidence="1">
    <location>
        <begin position="84"/>
        <end position="96"/>
    </location>
</feature>
<dbReference type="EMBL" id="JANTQA010000023">
    <property type="protein sequence ID" value="KAJ3443749.1"/>
    <property type="molecule type" value="Genomic_DNA"/>
</dbReference>
<gene>
    <name evidence="2" type="ORF">M0812_09593</name>
</gene>
<dbReference type="AlphaFoldDB" id="A0AAV7ZRH8"/>
<feature type="compositionally biased region" description="Basic and acidic residues" evidence="1">
    <location>
        <begin position="339"/>
        <end position="353"/>
    </location>
</feature>
<feature type="compositionally biased region" description="Polar residues" evidence="1">
    <location>
        <begin position="192"/>
        <end position="227"/>
    </location>
</feature>
<reference evidence="2" key="1">
    <citation type="submission" date="2022-08" db="EMBL/GenBank/DDBJ databases">
        <title>Novel sulphate-reducing endosymbionts in the free-living metamonad Anaeramoeba.</title>
        <authorList>
            <person name="Jerlstrom-Hultqvist J."/>
            <person name="Cepicka I."/>
            <person name="Gallot-Lavallee L."/>
            <person name="Salas-Leiva D."/>
            <person name="Curtis B.A."/>
            <person name="Zahonova K."/>
            <person name="Pipaliya S."/>
            <person name="Dacks J."/>
            <person name="Roger A.J."/>
        </authorList>
    </citation>
    <scope>NUCLEOTIDE SEQUENCE</scope>
    <source>
        <strain evidence="2">Busselton2</strain>
    </source>
</reference>
<feature type="region of interest" description="Disordered" evidence="1">
    <location>
        <begin position="271"/>
        <end position="356"/>
    </location>
</feature>
<name>A0AAV7ZRH8_9EUKA</name>
<dbReference type="PANTHER" id="PTHR45858">
    <property type="entry name" value="FERM DOMAIN CONTAINING PROTEIN"/>
    <property type="match status" value="1"/>
</dbReference>
<dbReference type="GO" id="GO:0005085">
    <property type="term" value="F:guanyl-nucleotide exchange factor activity"/>
    <property type="evidence" value="ECO:0007669"/>
    <property type="project" value="TreeGrafter"/>
</dbReference>
<dbReference type="PANTHER" id="PTHR45858:SF5">
    <property type="entry name" value="MOESIN_EZRIN_RADIXIN HOMOLOG 1"/>
    <property type="match status" value="1"/>
</dbReference>
<accession>A0AAV7ZRH8</accession>
<dbReference type="Proteomes" id="UP001146793">
    <property type="component" value="Unassembled WGS sequence"/>
</dbReference>
<feature type="compositionally biased region" description="Low complexity" evidence="1">
    <location>
        <begin position="172"/>
        <end position="191"/>
    </location>
</feature>
<proteinExistence type="predicted"/>
<feature type="compositionally biased region" description="Basic residues" evidence="1">
    <location>
        <begin position="293"/>
        <end position="318"/>
    </location>
</feature>
<evidence type="ECO:0000313" key="3">
    <source>
        <dbReference type="Proteomes" id="UP001146793"/>
    </source>
</evidence>
<comment type="caution">
    <text evidence="2">The sequence shown here is derived from an EMBL/GenBank/DDBJ whole genome shotgun (WGS) entry which is preliminary data.</text>
</comment>
<evidence type="ECO:0000256" key="1">
    <source>
        <dbReference type="SAM" id="MobiDB-lite"/>
    </source>
</evidence>
<feature type="compositionally biased region" description="Polar residues" evidence="1">
    <location>
        <begin position="322"/>
        <end position="331"/>
    </location>
</feature>
<dbReference type="InterPro" id="IPR051835">
    <property type="entry name" value="RAC1-GEF"/>
</dbReference>
<feature type="compositionally biased region" description="Basic and acidic residues" evidence="1">
    <location>
        <begin position="68"/>
        <end position="81"/>
    </location>
</feature>